<reference evidence="15 16" key="1">
    <citation type="submission" date="2013-11" db="EMBL/GenBank/DDBJ databases">
        <title>Opisthorchis viverrini - life in the bile duct.</title>
        <authorList>
            <person name="Young N.D."/>
            <person name="Nagarajan N."/>
            <person name="Lin S.J."/>
            <person name="Korhonen P.K."/>
            <person name="Jex A.R."/>
            <person name="Hall R.S."/>
            <person name="Safavi-Hemami H."/>
            <person name="Kaewkong W."/>
            <person name="Bertrand D."/>
            <person name="Gao S."/>
            <person name="Seet Q."/>
            <person name="Wongkham S."/>
            <person name="Teh B.T."/>
            <person name="Wongkham C."/>
            <person name="Intapan P.M."/>
            <person name="Maleewong W."/>
            <person name="Yang X."/>
            <person name="Hu M."/>
            <person name="Wang Z."/>
            <person name="Hofmann A."/>
            <person name="Sternberg P.W."/>
            <person name="Tan P."/>
            <person name="Wang J."/>
            <person name="Gasser R.B."/>
        </authorList>
    </citation>
    <scope>NUCLEOTIDE SEQUENCE [LARGE SCALE GENOMIC DNA]</scope>
</reference>
<evidence type="ECO:0000256" key="6">
    <source>
        <dbReference type="ARBA" id="ARBA00023136"/>
    </source>
</evidence>
<evidence type="ECO:0000259" key="14">
    <source>
        <dbReference type="PROSITE" id="PS51162"/>
    </source>
</evidence>
<evidence type="ECO:0000313" key="16">
    <source>
        <dbReference type="Proteomes" id="UP000054324"/>
    </source>
</evidence>
<dbReference type="GeneID" id="20318914"/>
<sequence>MNISLLLIFLQQVLIGFAQNGVIRPVLGLEPLYKANCQVAVQLNSATGAGSEAGGIVIPYRPQCRSDRPELFEARQCSQHDCFCVNVTTGAVFTGTRASPSEVGDCSTALYSVLLAIRTPVFNWSSPLARKSEGYRLDDEVVSSLTKAQDAELRDRIRFGLEGILKSVGGFQRVINVKQLVTVAQHSPRDPLAGGLIYYRAQVVSVGHSSVQDPQDLIRHRLHEGHIPSLGYVDPSVSRIDLLESDVEDPTSLIVTDTAVPDPSPPNPSSTQLQPVVAPAEPVPQDLQQSKSVIVRSSDPFAPAPVRSPSEKIERESRQLPSDDDSDPLLSGAVVAPPPQTDTGAWYHSWFAKSSPVNLLRQPGVIAGIVGSAVAILLLLILFILFCIYRLRKKDEGSYALDESKKLPNMNYHRTPTREFYA</sequence>
<dbReference type="InterPro" id="IPR000716">
    <property type="entry name" value="Thyroglobulin_1"/>
</dbReference>
<keyword evidence="4" id="KW-0654">Proteoglycan</keyword>
<evidence type="ECO:0000256" key="9">
    <source>
        <dbReference type="ARBA" id="ARBA00023207"/>
    </source>
</evidence>
<dbReference type="PROSITE" id="PS51162">
    <property type="entry name" value="THYROGLOBULIN_1_2"/>
    <property type="match status" value="1"/>
</dbReference>
<keyword evidence="13" id="KW-0732">Signal</keyword>
<evidence type="ECO:0000256" key="2">
    <source>
        <dbReference type="ARBA" id="ARBA00005343"/>
    </source>
</evidence>
<organism evidence="15 16">
    <name type="scientific">Opisthorchis viverrini</name>
    <name type="common">Southeast Asian liver fluke</name>
    <dbReference type="NCBI Taxonomy" id="6198"/>
    <lineage>
        <taxon>Eukaryota</taxon>
        <taxon>Metazoa</taxon>
        <taxon>Spiralia</taxon>
        <taxon>Lophotrochozoa</taxon>
        <taxon>Platyhelminthes</taxon>
        <taxon>Trematoda</taxon>
        <taxon>Digenea</taxon>
        <taxon>Opisthorchiida</taxon>
        <taxon>Opisthorchiata</taxon>
        <taxon>Opisthorchiidae</taxon>
        <taxon>Opisthorchis</taxon>
    </lineage>
</organism>
<evidence type="ECO:0000256" key="4">
    <source>
        <dbReference type="ARBA" id="ARBA00022974"/>
    </source>
</evidence>
<keyword evidence="8" id="KW-0325">Glycoprotein</keyword>
<protein>
    <recommendedName>
        <fullName evidence="14">Thyroglobulin type-1 domain-containing protein</fullName>
    </recommendedName>
</protein>
<dbReference type="RefSeq" id="XP_009167809.1">
    <property type="nucleotide sequence ID" value="XM_009169545.1"/>
</dbReference>
<dbReference type="PANTHER" id="PTHR10915">
    <property type="entry name" value="SYNDECAN"/>
    <property type="match status" value="1"/>
</dbReference>
<keyword evidence="3 12" id="KW-0812">Transmembrane</keyword>
<dbReference type="InterPro" id="IPR036857">
    <property type="entry name" value="Thyroglobulin_1_sf"/>
</dbReference>
<dbReference type="CTD" id="20318914"/>
<keyword evidence="9" id="KW-0357">Heparan sulfate</keyword>
<dbReference type="KEGG" id="ovi:T265_04732"/>
<proteinExistence type="inferred from homology"/>
<dbReference type="GO" id="GO:0016020">
    <property type="term" value="C:membrane"/>
    <property type="evidence" value="ECO:0007669"/>
    <property type="project" value="UniProtKB-SubCell"/>
</dbReference>
<dbReference type="EMBL" id="KL596699">
    <property type="protein sequence ID" value="KER28420.1"/>
    <property type="molecule type" value="Genomic_DNA"/>
</dbReference>
<dbReference type="InterPro" id="IPR001050">
    <property type="entry name" value="Syndecan"/>
</dbReference>
<evidence type="ECO:0000256" key="11">
    <source>
        <dbReference type="SAM" id="MobiDB-lite"/>
    </source>
</evidence>
<dbReference type="Pfam" id="PF00086">
    <property type="entry name" value="Thyroglobulin_1"/>
    <property type="match status" value="1"/>
</dbReference>
<feature type="compositionally biased region" description="Basic and acidic residues" evidence="11">
    <location>
        <begin position="309"/>
        <end position="318"/>
    </location>
</feature>
<dbReference type="GO" id="GO:0009986">
    <property type="term" value="C:cell surface"/>
    <property type="evidence" value="ECO:0007669"/>
    <property type="project" value="TreeGrafter"/>
</dbReference>
<keyword evidence="5 12" id="KW-1133">Transmembrane helix</keyword>
<dbReference type="STRING" id="6198.A0A074ZYL3"/>
<evidence type="ECO:0000256" key="1">
    <source>
        <dbReference type="ARBA" id="ARBA00004479"/>
    </source>
</evidence>
<dbReference type="PANTHER" id="PTHR10915:SF1">
    <property type="entry name" value="SYNDECAN"/>
    <property type="match status" value="1"/>
</dbReference>
<keyword evidence="6 12" id="KW-0472">Membrane</keyword>
<gene>
    <name evidence="15" type="ORF">T265_04732</name>
</gene>
<comment type="similarity">
    <text evidence="2">Belongs to the syndecan proteoglycan family.</text>
</comment>
<dbReference type="Gene3D" id="4.10.800.10">
    <property type="entry name" value="Thyroglobulin type-1"/>
    <property type="match status" value="1"/>
</dbReference>
<comment type="subcellular location">
    <subcellularLocation>
        <location evidence="1">Membrane</location>
        <topology evidence="1">Single-pass type I membrane protein</topology>
    </subcellularLocation>
</comment>
<evidence type="ECO:0000256" key="13">
    <source>
        <dbReference type="SAM" id="SignalP"/>
    </source>
</evidence>
<evidence type="ECO:0000256" key="7">
    <source>
        <dbReference type="ARBA" id="ARBA00023157"/>
    </source>
</evidence>
<dbReference type="SUPFAM" id="SSF57610">
    <property type="entry name" value="Thyroglobulin type-1 domain"/>
    <property type="match status" value="1"/>
</dbReference>
<feature type="chain" id="PRO_5001704408" description="Thyroglobulin type-1 domain-containing protein" evidence="13">
    <location>
        <begin position="19"/>
        <end position="422"/>
    </location>
</feature>
<evidence type="ECO:0000313" key="15">
    <source>
        <dbReference type="EMBL" id="KER28420.1"/>
    </source>
</evidence>
<dbReference type="GO" id="GO:0016477">
    <property type="term" value="P:cell migration"/>
    <property type="evidence" value="ECO:0007669"/>
    <property type="project" value="TreeGrafter"/>
</dbReference>
<dbReference type="InterPro" id="IPR027789">
    <property type="entry name" value="Syndecan/Neurexin_dom"/>
</dbReference>
<comment type="caution">
    <text evidence="10">Lacks conserved residue(s) required for the propagation of feature annotation.</text>
</comment>
<keyword evidence="7" id="KW-1015">Disulfide bond</keyword>
<dbReference type="InterPro" id="IPR003585">
    <property type="entry name" value="Neurexin-like"/>
</dbReference>
<dbReference type="AlphaFoldDB" id="A0A074ZYL3"/>
<evidence type="ECO:0000256" key="8">
    <source>
        <dbReference type="ARBA" id="ARBA00023180"/>
    </source>
</evidence>
<evidence type="ECO:0000256" key="10">
    <source>
        <dbReference type="PROSITE-ProRule" id="PRU00500"/>
    </source>
</evidence>
<name>A0A074ZYL3_OPIVI</name>
<dbReference type="SMART" id="SM00294">
    <property type="entry name" value="4.1m"/>
    <property type="match status" value="1"/>
</dbReference>
<feature type="signal peptide" evidence="13">
    <location>
        <begin position="1"/>
        <end position="18"/>
    </location>
</feature>
<feature type="transmembrane region" description="Helical" evidence="12">
    <location>
        <begin position="365"/>
        <end position="389"/>
    </location>
</feature>
<evidence type="ECO:0000256" key="5">
    <source>
        <dbReference type="ARBA" id="ARBA00022989"/>
    </source>
</evidence>
<evidence type="ECO:0000256" key="3">
    <source>
        <dbReference type="ARBA" id="ARBA00022692"/>
    </source>
</evidence>
<accession>A0A074ZYL3</accession>
<dbReference type="SMART" id="SM00211">
    <property type="entry name" value="TY"/>
    <property type="match status" value="1"/>
</dbReference>
<dbReference type="Proteomes" id="UP000054324">
    <property type="component" value="Unassembled WGS sequence"/>
</dbReference>
<dbReference type="OrthoDB" id="10044468at2759"/>
<feature type="region of interest" description="Disordered" evidence="11">
    <location>
        <begin position="298"/>
        <end position="335"/>
    </location>
</feature>
<feature type="region of interest" description="Disordered" evidence="11">
    <location>
        <begin position="255"/>
        <end position="282"/>
    </location>
</feature>
<keyword evidence="16" id="KW-1185">Reference proteome</keyword>
<feature type="domain" description="Thyroglobulin type-1" evidence="14">
    <location>
        <begin position="34"/>
        <end position="106"/>
    </location>
</feature>
<dbReference type="Pfam" id="PF01034">
    <property type="entry name" value="Syndecan"/>
    <property type="match status" value="1"/>
</dbReference>
<evidence type="ECO:0000256" key="12">
    <source>
        <dbReference type="SAM" id="Phobius"/>
    </source>
</evidence>